<name>A0A2T5K7L9_9RHOB</name>
<dbReference type="InterPro" id="IPR021362">
    <property type="entry name" value="DUF2834"/>
</dbReference>
<reference evidence="2 3" key="1">
    <citation type="submission" date="2018-04" db="EMBL/GenBank/DDBJ databases">
        <title>Genomic Encyclopedia of Type Strains, Phase III (KMG-III): the genomes of soil and plant-associated and newly described type strains.</title>
        <authorList>
            <person name="Whitman W."/>
        </authorList>
    </citation>
    <scope>NUCLEOTIDE SEQUENCE [LARGE SCALE GENOMIC DNA]</scope>
    <source>
        <strain evidence="2 3">KA25</strain>
    </source>
</reference>
<dbReference type="EMBL" id="QAOT01000008">
    <property type="protein sequence ID" value="PTR18426.1"/>
    <property type="molecule type" value="Genomic_DNA"/>
</dbReference>
<organism evidence="2 3">
    <name type="scientific">Cereibacter azotoformans</name>
    <dbReference type="NCBI Taxonomy" id="43057"/>
    <lineage>
        <taxon>Bacteria</taxon>
        <taxon>Pseudomonadati</taxon>
        <taxon>Pseudomonadota</taxon>
        <taxon>Alphaproteobacteria</taxon>
        <taxon>Rhodobacterales</taxon>
        <taxon>Paracoccaceae</taxon>
        <taxon>Cereibacter</taxon>
    </lineage>
</organism>
<gene>
    <name evidence="2" type="ORF">C8J28_108147</name>
</gene>
<sequence length="105" mass="11592">MSPLRMIFLALAIWGAIHPMYHFVSYMVTTGEGFGGLIDAWYVNASTTGLVWDLTIAAITLTVWILAECVSRRTWIALVAIPATFLIGVSCGLPLYLFLRSRPVT</sequence>
<accession>A0A2T5K7L9</accession>
<evidence type="ECO:0000256" key="1">
    <source>
        <dbReference type="SAM" id="Phobius"/>
    </source>
</evidence>
<keyword evidence="1" id="KW-0812">Transmembrane</keyword>
<comment type="caution">
    <text evidence="2">The sequence shown here is derived from an EMBL/GenBank/DDBJ whole genome shotgun (WGS) entry which is preliminary data.</text>
</comment>
<dbReference type="OrthoDB" id="2619901at2"/>
<keyword evidence="1" id="KW-1133">Transmembrane helix</keyword>
<dbReference type="RefSeq" id="WP_108220988.1">
    <property type="nucleotide sequence ID" value="NZ_CP090021.1"/>
</dbReference>
<evidence type="ECO:0000313" key="3">
    <source>
        <dbReference type="Proteomes" id="UP000244060"/>
    </source>
</evidence>
<dbReference type="Pfam" id="PF11196">
    <property type="entry name" value="DUF2834"/>
    <property type="match status" value="1"/>
</dbReference>
<evidence type="ECO:0000313" key="2">
    <source>
        <dbReference type="EMBL" id="PTR18426.1"/>
    </source>
</evidence>
<proteinExistence type="predicted"/>
<keyword evidence="3" id="KW-1185">Reference proteome</keyword>
<feature type="transmembrane region" description="Helical" evidence="1">
    <location>
        <begin position="7"/>
        <end position="29"/>
    </location>
</feature>
<keyword evidence="1" id="KW-0472">Membrane</keyword>
<feature type="transmembrane region" description="Helical" evidence="1">
    <location>
        <begin position="49"/>
        <end position="67"/>
    </location>
</feature>
<protein>
    <submittedName>
        <fullName evidence="2">Uncharacterized protein DUF2834</fullName>
    </submittedName>
</protein>
<dbReference type="AlphaFoldDB" id="A0A2T5K7L9"/>
<dbReference type="Proteomes" id="UP000244060">
    <property type="component" value="Unassembled WGS sequence"/>
</dbReference>
<feature type="transmembrane region" description="Helical" evidence="1">
    <location>
        <begin position="74"/>
        <end position="99"/>
    </location>
</feature>